<feature type="transmembrane region" description="Helical" evidence="1">
    <location>
        <begin position="131"/>
        <end position="152"/>
    </location>
</feature>
<protein>
    <submittedName>
        <fullName evidence="2">Uncharacterized protein</fullName>
    </submittedName>
</protein>
<accession>A0A8J6MY65</accession>
<evidence type="ECO:0000313" key="2">
    <source>
        <dbReference type="EMBL" id="MBC8176890.1"/>
    </source>
</evidence>
<evidence type="ECO:0000256" key="1">
    <source>
        <dbReference type="SAM" id="Phobius"/>
    </source>
</evidence>
<gene>
    <name evidence="2" type="ORF">H8E19_05750</name>
</gene>
<dbReference type="AlphaFoldDB" id="A0A8J6MY65"/>
<evidence type="ECO:0000313" key="3">
    <source>
        <dbReference type="Proteomes" id="UP000650524"/>
    </source>
</evidence>
<feature type="transmembrane region" description="Helical" evidence="1">
    <location>
        <begin position="85"/>
        <end position="103"/>
    </location>
</feature>
<sequence length="238" mass="27061">MNNKIDLIISPKRVLKVLVVIVLLLTIASIIGQTYKYTVGHDRYIVDFFDLDKEFNIPNWYASTTLLFCSLLLVFIAFGSRKAKARFFLHWIFLSAIFLIFALDEGLKLHEQSITPVREFFSSIGFASVGFFYYSWVFPAAILVIIFAASYVRFLMNLPSRTRYLFIIAGVLYVGGALLMESMTGLYASYANRENLTYAILTNIEELLEMVGILVFIYALMSYIKSDLPGLRIGIGKS</sequence>
<dbReference type="Proteomes" id="UP000650524">
    <property type="component" value="Unassembled WGS sequence"/>
</dbReference>
<keyword evidence="1" id="KW-0812">Transmembrane</keyword>
<dbReference type="EMBL" id="JACNJD010000172">
    <property type="protein sequence ID" value="MBC8176890.1"/>
    <property type="molecule type" value="Genomic_DNA"/>
</dbReference>
<comment type="caution">
    <text evidence="2">The sequence shown here is derived from an EMBL/GenBank/DDBJ whole genome shotgun (WGS) entry which is preliminary data.</text>
</comment>
<proteinExistence type="predicted"/>
<keyword evidence="1" id="KW-1133">Transmembrane helix</keyword>
<feature type="transmembrane region" description="Helical" evidence="1">
    <location>
        <begin position="207"/>
        <end position="224"/>
    </location>
</feature>
<feature type="transmembrane region" description="Helical" evidence="1">
    <location>
        <begin position="164"/>
        <end position="187"/>
    </location>
</feature>
<organism evidence="2 3">
    <name type="scientific">Candidatus Desulfacyla euxinica</name>
    <dbReference type="NCBI Taxonomy" id="2841693"/>
    <lineage>
        <taxon>Bacteria</taxon>
        <taxon>Deltaproteobacteria</taxon>
        <taxon>Candidatus Desulfacyla</taxon>
    </lineage>
</organism>
<keyword evidence="1" id="KW-0472">Membrane</keyword>
<name>A0A8J6MY65_9DELT</name>
<reference evidence="2 3" key="1">
    <citation type="submission" date="2020-08" db="EMBL/GenBank/DDBJ databases">
        <title>Bridging the membrane lipid divide: bacteria of the FCB group superphylum have the potential to synthesize archaeal ether lipids.</title>
        <authorList>
            <person name="Villanueva L."/>
            <person name="Von Meijenfeldt F.A.B."/>
            <person name="Westbye A.B."/>
            <person name="Yadav S."/>
            <person name="Hopmans E.C."/>
            <person name="Dutilh B.E."/>
            <person name="Sinninghe Damste J.S."/>
        </authorList>
    </citation>
    <scope>NUCLEOTIDE SEQUENCE [LARGE SCALE GENOMIC DNA]</scope>
    <source>
        <strain evidence="2">NIOZ-UU27</strain>
    </source>
</reference>
<feature type="transmembrane region" description="Helical" evidence="1">
    <location>
        <begin position="60"/>
        <end position="78"/>
    </location>
</feature>